<dbReference type="EMBL" id="MFKN01000032">
    <property type="protein sequence ID" value="OGG40427.1"/>
    <property type="molecule type" value="Genomic_DNA"/>
</dbReference>
<dbReference type="Proteomes" id="UP000179014">
    <property type="component" value="Unassembled WGS sequence"/>
</dbReference>
<proteinExistence type="predicted"/>
<dbReference type="STRING" id="1798474.A2118_02835"/>
<dbReference type="AlphaFoldDB" id="A0A1F6BV62"/>
<protein>
    <submittedName>
        <fullName evidence="1">Uncharacterized protein</fullName>
    </submittedName>
</protein>
<evidence type="ECO:0000313" key="2">
    <source>
        <dbReference type="Proteomes" id="UP000179014"/>
    </source>
</evidence>
<evidence type="ECO:0000313" key="1">
    <source>
        <dbReference type="EMBL" id="OGG40427.1"/>
    </source>
</evidence>
<sequence length="93" mass="10160">MITDMDITKLKGVFALQADMQHGFREVGERFDQMDEKVDTIASAVGRIENAIDGLAGAIQDLRTENGAGTAHLLRHDRQIEALAVATKITLSH</sequence>
<name>A0A1F6BV62_9BACT</name>
<gene>
    <name evidence="1" type="ORF">A2118_02835</name>
</gene>
<comment type="caution">
    <text evidence="1">The sequence shown here is derived from an EMBL/GenBank/DDBJ whole genome shotgun (WGS) entry which is preliminary data.</text>
</comment>
<organism evidence="1 2">
    <name type="scientific">Candidatus Kaiserbacteria bacterium GWA2_50_9</name>
    <dbReference type="NCBI Taxonomy" id="1798474"/>
    <lineage>
        <taxon>Bacteria</taxon>
        <taxon>Candidatus Kaiseribacteriota</taxon>
    </lineage>
</organism>
<accession>A0A1F6BV62</accession>
<reference evidence="1 2" key="1">
    <citation type="journal article" date="2016" name="Nat. Commun.">
        <title>Thousands of microbial genomes shed light on interconnected biogeochemical processes in an aquifer system.</title>
        <authorList>
            <person name="Anantharaman K."/>
            <person name="Brown C.T."/>
            <person name="Hug L.A."/>
            <person name="Sharon I."/>
            <person name="Castelle C.J."/>
            <person name="Probst A.J."/>
            <person name="Thomas B.C."/>
            <person name="Singh A."/>
            <person name="Wilkins M.J."/>
            <person name="Karaoz U."/>
            <person name="Brodie E.L."/>
            <person name="Williams K.H."/>
            <person name="Hubbard S.S."/>
            <person name="Banfield J.F."/>
        </authorList>
    </citation>
    <scope>NUCLEOTIDE SEQUENCE [LARGE SCALE GENOMIC DNA]</scope>
</reference>